<dbReference type="Proteomes" id="UP000694388">
    <property type="component" value="Unplaced"/>
</dbReference>
<feature type="region of interest" description="Disordered" evidence="1">
    <location>
        <begin position="44"/>
        <end position="124"/>
    </location>
</feature>
<dbReference type="Ensembl" id="ENSEBUT00000008462.1">
    <property type="protein sequence ID" value="ENSEBUP00000007971.1"/>
    <property type="gene ID" value="ENSEBUG00000005184.1"/>
</dbReference>
<feature type="compositionally biased region" description="Basic and acidic residues" evidence="1">
    <location>
        <begin position="101"/>
        <end position="124"/>
    </location>
</feature>
<evidence type="ECO:0000313" key="3">
    <source>
        <dbReference type="Proteomes" id="UP000694388"/>
    </source>
</evidence>
<sequence length="153" mass="17189">KLNKFSDPDLDLHQNPIDLSFSHTQPAHQISSEFVRNILTCRAHRQTDRGENTNLRPSSVAKDGDLTDVPEELDSSSAPGDVTLEAKEPCAANLAVLSSTESEKEKARKSQEATKESQFRKNQLKHKDSVHQMFTYVALYHYVPQDAGDLEIR</sequence>
<reference evidence="2" key="1">
    <citation type="submission" date="2025-08" db="UniProtKB">
        <authorList>
            <consortium name="Ensembl"/>
        </authorList>
    </citation>
    <scope>IDENTIFICATION</scope>
</reference>
<organism evidence="2 3">
    <name type="scientific">Eptatretus burgeri</name>
    <name type="common">Inshore hagfish</name>
    <dbReference type="NCBI Taxonomy" id="7764"/>
    <lineage>
        <taxon>Eukaryota</taxon>
        <taxon>Metazoa</taxon>
        <taxon>Chordata</taxon>
        <taxon>Craniata</taxon>
        <taxon>Vertebrata</taxon>
        <taxon>Cyclostomata</taxon>
        <taxon>Myxini</taxon>
        <taxon>Myxiniformes</taxon>
        <taxon>Myxinidae</taxon>
        <taxon>Eptatretinae</taxon>
        <taxon>Eptatretus</taxon>
    </lineage>
</organism>
<accession>A0A8C4Q025</accession>
<keyword evidence="3" id="KW-1185">Reference proteome</keyword>
<evidence type="ECO:0000256" key="1">
    <source>
        <dbReference type="SAM" id="MobiDB-lite"/>
    </source>
</evidence>
<evidence type="ECO:0000313" key="2">
    <source>
        <dbReference type="Ensembl" id="ENSEBUP00000007971.1"/>
    </source>
</evidence>
<reference evidence="2" key="2">
    <citation type="submission" date="2025-09" db="UniProtKB">
        <authorList>
            <consortium name="Ensembl"/>
        </authorList>
    </citation>
    <scope>IDENTIFICATION</scope>
</reference>
<name>A0A8C4Q025_EPTBU</name>
<protein>
    <submittedName>
        <fullName evidence="2">Uncharacterized protein</fullName>
    </submittedName>
</protein>
<dbReference type="AlphaFoldDB" id="A0A8C4Q025"/>
<proteinExistence type="predicted"/>